<feature type="transmembrane region" description="Helical" evidence="2">
    <location>
        <begin position="355"/>
        <end position="376"/>
    </location>
</feature>
<comment type="caution">
    <text evidence="4">The sequence shown here is derived from an EMBL/GenBank/DDBJ whole genome shotgun (WGS) entry which is preliminary data.</text>
</comment>
<dbReference type="Pfam" id="PF18911">
    <property type="entry name" value="PKD_4"/>
    <property type="match status" value="1"/>
</dbReference>
<accession>A0A9K3KY45</accession>
<name>A0A9K3KY45_9STRA</name>
<dbReference type="PROSITE" id="PS50093">
    <property type="entry name" value="PKD"/>
    <property type="match status" value="1"/>
</dbReference>
<sequence>MNAELALLLYQDLEIKPFMNHSVIQAMARTKLKLWTSSLDLTRTPKHCILNYDVGEEVAFDGSGSSDPKGNQLVFKWFFGDGHESSEMNPIHVYEESGTYTVTLFVQDNLNQVQQLSKTVYVGHPPVATILSPADGDEFYVGQVLTVEGEAFHLNGTSFEDFELIWEVRKHHDDHYHPFLDPVNGNNIKLPPGPHPEDFHAATNSYLEVILYAKDTESGLTGKTSRLVQPILVSVGIDSFPPVLIVRVDDEPVTAYQTIVSWQEHELELVAEDQPPYMFVAWSDGWINPIHSIPLNASELSITAVFCSENEGTCADNLEWCTGICSEKICIAENVVATSPPDQNGSFDENRYPNAVAMTFFVVIGIGVIAIGAIFLRRRILLNSQQTLKVQTESTSAEGPHEQPLKSKDEESPGGFFHNSDDVSDILSNDDSKPAYGTVVTHDTTPSTNDQLL</sequence>
<proteinExistence type="predicted"/>
<evidence type="ECO:0000313" key="4">
    <source>
        <dbReference type="EMBL" id="KAG7351256.1"/>
    </source>
</evidence>
<dbReference type="InterPro" id="IPR022409">
    <property type="entry name" value="PKD/Chitinase_dom"/>
</dbReference>
<dbReference type="EMBL" id="JAGRRH010000018">
    <property type="protein sequence ID" value="KAG7351256.1"/>
    <property type="molecule type" value="Genomic_DNA"/>
</dbReference>
<evidence type="ECO:0000313" key="5">
    <source>
        <dbReference type="Proteomes" id="UP000693970"/>
    </source>
</evidence>
<dbReference type="CDD" id="cd00146">
    <property type="entry name" value="PKD"/>
    <property type="match status" value="1"/>
</dbReference>
<keyword evidence="2" id="KW-1133">Transmembrane helix</keyword>
<dbReference type="SMART" id="SM00089">
    <property type="entry name" value="PKD"/>
    <property type="match status" value="1"/>
</dbReference>
<evidence type="ECO:0000259" key="3">
    <source>
        <dbReference type="PROSITE" id="PS50093"/>
    </source>
</evidence>
<reference evidence="4" key="2">
    <citation type="submission" date="2021-04" db="EMBL/GenBank/DDBJ databases">
        <authorList>
            <person name="Podell S."/>
        </authorList>
    </citation>
    <scope>NUCLEOTIDE SEQUENCE</scope>
    <source>
        <strain evidence="4">Hildebrandi</strain>
    </source>
</reference>
<feature type="compositionally biased region" description="Polar residues" evidence="1">
    <location>
        <begin position="441"/>
        <end position="453"/>
    </location>
</feature>
<feature type="compositionally biased region" description="Basic and acidic residues" evidence="1">
    <location>
        <begin position="399"/>
        <end position="411"/>
    </location>
</feature>
<keyword evidence="2" id="KW-0472">Membrane</keyword>
<dbReference type="OrthoDB" id="10266706at2759"/>
<dbReference type="AlphaFoldDB" id="A0A9K3KY45"/>
<keyword evidence="2" id="KW-0812">Transmembrane</keyword>
<evidence type="ECO:0000256" key="1">
    <source>
        <dbReference type="SAM" id="MobiDB-lite"/>
    </source>
</evidence>
<dbReference type="Proteomes" id="UP000693970">
    <property type="component" value="Unassembled WGS sequence"/>
</dbReference>
<keyword evidence="5" id="KW-1185">Reference proteome</keyword>
<evidence type="ECO:0000256" key="2">
    <source>
        <dbReference type="SAM" id="Phobius"/>
    </source>
</evidence>
<gene>
    <name evidence="4" type="ORF">IV203_010616</name>
</gene>
<dbReference type="InterPro" id="IPR000601">
    <property type="entry name" value="PKD_dom"/>
</dbReference>
<protein>
    <submittedName>
        <fullName evidence="4">PKD domain containing protein</fullName>
    </submittedName>
</protein>
<feature type="domain" description="PKD" evidence="3">
    <location>
        <begin position="54"/>
        <end position="122"/>
    </location>
</feature>
<reference evidence="4" key="1">
    <citation type="journal article" date="2021" name="Sci. Rep.">
        <title>Diploid genomic architecture of Nitzschia inconspicua, an elite biomass production diatom.</title>
        <authorList>
            <person name="Oliver A."/>
            <person name="Podell S."/>
            <person name="Pinowska A."/>
            <person name="Traller J.C."/>
            <person name="Smith S.R."/>
            <person name="McClure R."/>
            <person name="Beliaev A."/>
            <person name="Bohutskyi P."/>
            <person name="Hill E.A."/>
            <person name="Rabines A."/>
            <person name="Zheng H."/>
            <person name="Allen L.Z."/>
            <person name="Kuo A."/>
            <person name="Grigoriev I.V."/>
            <person name="Allen A.E."/>
            <person name="Hazlebeck D."/>
            <person name="Allen E.E."/>
        </authorList>
    </citation>
    <scope>NUCLEOTIDE SEQUENCE</scope>
    <source>
        <strain evidence="4">Hildebrandi</strain>
    </source>
</reference>
<organism evidence="4 5">
    <name type="scientific">Nitzschia inconspicua</name>
    <dbReference type="NCBI Taxonomy" id="303405"/>
    <lineage>
        <taxon>Eukaryota</taxon>
        <taxon>Sar</taxon>
        <taxon>Stramenopiles</taxon>
        <taxon>Ochrophyta</taxon>
        <taxon>Bacillariophyta</taxon>
        <taxon>Bacillariophyceae</taxon>
        <taxon>Bacillariophycidae</taxon>
        <taxon>Bacillariales</taxon>
        <taxon>Bacillariaceae</taxon>
        <taxon>Nitzschia</taxon>
    </lineage>
</organism>
<feature type="region of interest" description="Disordered" evidence="1">
    <location>
        <begin position="392"/>
        <end position="453"/>
    </location>
</feature>